<dbReference type="GeneID" id="77729430"/>
<evidence type="ECO:0000313" key="2">
    <source>
        <dbReference type="Proteomes" id="UP001164286"/>
    </source>
</evidence>
<name>A0AA38H5I2_9TREE</name>
<dbReference type="AlphaFoldDB" id="A0AA38H5I2"/>
<dbReference type="Proteomes" id="UP001164286">
    <property type="component" value="Unassembled WGS sequence"/>
</dbReference>
<organism evidence="1 2">
    <name type="scientific">Dioszegia hungarica</name>
    <dbReference type="NCBI Taxonomy" id="4972"/>
    <lineage>
        <taxon>Eukaryota</taxon>
        <taxon>Fungi</taxon>
        <taxon>Dikarya</taxon>
        <taxon>Basidiomycota</taxon>
        <taxon>Agaricomycotina</taxon>
        <taxon>Tremellomycetes</taxon>
        <taxon>Tremellales</taxon>
        <taxon>Bulleribasidiaceae</taxon>
        <taxon>Dioszegia</taxon>
    </lineage>
</organism>
<evidence type="ECO:0008006" key="3">
    <source>
        <dbReference type="Google" id="ProtNLM"/>
    </source>
</evidence>
<protein>
    <recommendedName>
        <fullName evidence="3">BTB domain-containing protein</fullName>
    </recommendedName>
</protein>
<evidence type="ECO:0000313" key="1">
    <source>
        <dbReference type="EMBL" id="KAI9634012.1"/>
    </source>
</evidence>
<proteinExistence type="predicted"/>
<reference evidence="1" key="1">
    <citation type="journal article" date="2022" name="G3 (Bethesda)">
        <title>High quality genome of the basidiomycete yeast Dioszegia hungarica PDD-24b-2 isolated from cloud water.</title>
        <authorList>
            <person name="Jarrige D."/>
            <person name="Haridas S."/>
            <person name="Bleykasten-Grosshans C."/>
            <person name="Joly M."/>
            <person name="Nadalig T."/>
            <person name="Sancelme M."/>
            <person name="Vuilleumier S."/>
            <person name="Grigoriev I.V."/>
            <person name="Amato P."/>
            <person name="Bringel F."/>
        </authorList>
    </citation>
    <scope>NUCLEOTIDE SEQUENCE</scope>
    <source>
        <strain evidence="1">PDD-24b-2</strain>
    </source>
</reference>
<sequence>MWKSTLRKFEGMSVSETSGSLAPGQATADLSPKIDWHPVHCDPSADLIIRSSDSVFLSAARSSLFKSMLYTLLTTRMTDPADAIPVDFAGSTISLFLDCAVTLAAIQYSQHSVVQLNRLLRIVKHLDCDRLLPVIEQEYNRACVLDPLDWVIAATENDSFEEVSSAFAQCALNPEPIARAVILDAVRQARTTWRHAPLQCLVKDTPSFQDLTVLKMSWPNAAGLAALFEEVKKEREDRVREATAGL</sequence>
<dbReference type="EMBL" id="JAKWFO010000008">
    <property type="protein sequence ID" value="KAI9634012.1"/>
    <property type="molecule type" value="Genomic_DNA"/>
</dbReference>
<dbReference type="RefSeq" id="XP_052943789.1">
    <property type="nucleotide sequence ID" value="XM_053090225.1"/>
</dbReference>
<keyword evidence="2" id="KW-1185">Reference proteome</keyword>
<gene>
    <name evidence="1" type="ORF">MKK02DRAFT_38684</name>
</gene>
<accession>A0AA38H5I2</accession>
<comment type="caution">
    <text evidence="1">The sequence shown here is derived from an EMBL/GenBank/DDBJ whole genome shotgun (WGS) entry which is preliminary data.</text>
</comment>